<dbReference type="EMBL" id="JABBJJ010000174">
    <property type="protein sequence ID" value="NMO19224.1"/>
    <property type="molecule type" value="Genomic_DNA"/>
</dbReference>
<dbReference type="SUPFAM" id="SSF52743">
    <property type="entry name" value="Subtilisin-like"/>
    <property type="match status" value="1"/>
</dbReference>
<sequence>MNVRVAWATIIFWSTVVHADVVPAHLSVYQSALEDPTDGAKVDAVAALLPKEGDRFLVEGDLLLDRTGLKEYLARRAFDPRPSAGARMRREVPVDLEVKSSVRQILYRFDETTFSQENLRRARTALVAAQREWKEQCLSCRISWKEILPGDDSPLEPDLVIYFRQTQAPYRVAFSREAGRSMLWVSPAFFTRGGEQSVMRHVWGHVLGYGHVHPLRGLPGCLPGTHGTFEPLSPEQEISVMSPPCGPTLSGVQITAQDAKDFLRSELDWLSIAQKASSPSSPESERGAGLVVVRFEGGKVDEDITRTLLALNESGVLPKEEKQAKQGENLCALLKHQTAVPGSCSPEKLKLTSKLSEKTFLQATLQQATTVVAPNVWFRPYQFTLRFDPESSEDLKRLERLKNEWKTLLKGERETKNGMKSAIFEGYEMNLYVPTDSAAEKAMLSVSSVRSPTMALDFVPTKTPTKPLFALEPGPTFWQRCNQQLNALAGDQGSYIGFMKDPPPTSDTCEANPEQPELLLLDTTIEPHPDLPADLTGQQGTLSPVLLTGNKQSCPVTSNYVEDKHHGSYMASIICSRDNDLGFVGVDPKARVVSVDWAHKSEDEIVRIMQARVENGQPDPVVVFASRFTYQDVNFKEGRLANTEERFATKLAKSIRDLKFPWIVAAGQADPKAMPGVAVRELSPHLPEGPMNMGDLSNVIVVTGCRDCTRQTATILPESNYSGAMVHVAAPGYQIPGAVLSEYALLDGTSPATAFVAGVVSRMMSCHSSYKWRASTVKRRLQFTSRPLVIQQEAAKLAAGIVDPEIALLDPRKNFLKKKNEARTELQSFGWCRSSFRLIHPTLGGTLPDGDIPVEDVYRIVRLKEPGAGEKTRWVVFRKPPENHLGDQTGNVLRIGPGVLPGADMVQPLFSDGSSGVTIEDVEDLLVLPTLKRAPSGSCQ</sequence>
<dbReference type="Pfam" id="PF00082">
    <property type="entry name" value="Peptidase_S8"/>
    <property type="match status" value="1"/>
</dbReference>
<dbReference type="GO" id="GO:0006508">
    <property type="term" value="P:proteolysis"/>
    <property type="evidence" value="ECO:0007669"/>
    <property type="project" value="InterPro"/>
</dbReference>
<name>A0A848LNV7_9BACT</name>
<dbReference type="InterPro" id="IPR036852">
    <property type="entry name" value="Peptidase_S8/S53_dom_sf"/>
</dbReference>
<reference evidence="2 3" key="1">
    <citation type="submission" date="2020-04" db="EMBL/GenBank/DDBJ databases">
        <title>Draft genome of Pyxidicoccus fallax type strain.</title>
        <authorList>
            <person name="Whitworth D.E."/>
        </authorList>
    </citation>
    <scope>NUCLEOTIDE SEQUENCE [LARGE SCALE GENOMIC DNA]</scope>
    <source>
        <strain evidence="2 3">DSM 14698</strain>
    </source>
</reference>
<dbReference type="AlphaFoldDB" id="A0A848LNV7"/>
<accession>A0A848LNV7</accession>
<proteinExistence type="predicted"/>
<evidence type="ECO:0000259" key="1">
    <source>
        <dbReference type="Pfam" id="PF00082"/>
    </source>
</evidence>
<gene>
    <name evidence="2" type="ORF">HG543_30790</name>
</gene>
<keyword evidence="3" id="KW-1185">Reference proteome</keyword>
<evidence type="ECO:0000313" key="2">
    <source>
        <dbReference type="EMBL" id="NMO19224.1"/>
    </source>
</evidence>
<dbReference type="RefSeq" id="WP_169348477.1">
    <property type="nucleotide sequence ID" value="NZ_JABBJJ010000174.1"/>
</dbReference>
<dbReference type="CDD" id="cd00306">
    <property type="entry name" value="Peptidases_S8_S53"/>
    <property type="match status" value="1"/>
</dbReference>
<organism evidence="2 3">
    <name type="scientific">Pyxidicoccus fallax</name>
    <dbReference type="NCBI Taxonomy" id="394095"/>
    <lineage>
        <taxon>Bacteria</taxon>
        <taxon>Pseudomonadati</taxon>
        <taxon>Myxococcota</taxon>
        <taxon>Myxococcia</taxon>
        <taxon>Myxococcales</taxon>
        <taxon>Cystobacterineae</taxon>
        <taxon>Myxococcaceae</taxon>
        <taxon>Pyxidicoccus</taxon>
    </lineage>
</organism>
<evidence type="ECO:0000313" key="3">
    <source>
        <dbReference type="Proteomes" id="UP000518300"/>
    </source>
</evidence>
<dbReference type="InterPro" id="IPR000209">
    <property type="entry name" value="Peptidase_S8/S53_dom"/>
</dbReference>
<dbReference type="Proteomes" id="UP000518300">
    <property type="component" value="Unassembled WGS sequence"/>
</dbReference>
<feature type="domain" description="Peptidase S8/S53" evidence="1">
    <location>
        <begin position="521"/>
        <end position="785"/>
    </location>
</feature>
<comment type="caution">
    <text evidence="2">The sequence shown here is derived from an EMBL/GenBank/DDBJ whole genome shotgun (WGS) entry which is preliminary data.</text>
</comment>
<dbReference type="Gene3D" id="3.40.50.200">
    <property type="entry name" value="Peptidase S8/S53 domain"/>
    <property type="match status" value="1"/>
</dbReference>
<dbReference type="GO" id="GO:0004252">
    <property type="term" value="F:serine-type endopeptidase activity"/>
    <property type="evidence" value="ECO:0007669"/>
    <property type="project" value="InterPro"/>
</dbReference>
<dbReference type="SUPFAM" id="SSF55486">
    <property type="entry name" value="Metalloproteases ('zincins'), catalytic domain"/>
    <property type="match status" value="1"/>
</dbReference>
<protein>
    <submittedName>
        <fullName evidence="2">S8/S53 family peptidase</fullName>
    </submittedName>
</protein>